<name>A0A1M5F1J9_9FLAO</name>
<dbReference type="Gene3D" id="2.60.120.260">
    <property type="entry name" value="Galactose-binding domain-like"/>
    <property type="match status" value="1"/>
</dbReference>
<protein>
    <submittedName>
        <fullName evidence="4">Glycosyl hydrolases family 2, sugar binding domain</fullName>
    </submittedName>
</protein>
<keyword evidence="1" id="KW-0732">Signal</keyword>
<evidence type="ECO:0000259" key="3">
    <source>
        <dbReference type="Pfam" id="PF22666"/>
    </source>
</evidence>
<reference evidence="5" key="1">
    <citation type="submission" date="2016-11" db="EMBL/GenBank/DDBJ databases">
        <authorList>
            <person name="Varghese N."/>
            <person name="Submissions S."/>
        </authorList>
    </citation>
    <scope>NUCLEOTIDE SEQUENCE [LARGE SCALE GENOMIC DNA]</scope>
    <source>
        <strain evidence="5">DSM 17539</strain>
    </source>
</reference>
<dbReference type="PANTHER" id="PTHR43817:SF1">
    <property type="entry name" value="HYDROLASE, FAMILY 43, PUTATIVE (AFU_ORTHOLOGUE AFUA_3G01660)-RELATED"/>
    <property type="match status" value="1"/>
</dbReference>
<organism evidence="4 5">
    <name type="scientific">Arenibacter palladensis</name>
    <dbReference type="NCBI Taxonomy" id="237373"/>
    <lineage>
        <taxon>Bacteria</taxon>
        <taxon>Pseudomonadati</taxon>
        <taxon>Bacteroidota</taxon>
        <taxon>Flavobacteriia</taxon>
        <taxon>Flavobacteriales</taxon>
        <taxon>Flavobacteriaceae</taxon>
        <taxon>Arenibacter</taxon>
    </lineage>
</organism>
<evidence type="ECO:0000313" key="5">
    <source>
        <dbReference type="Proteomes" id="UP000184406"/>
    </source>
</evidence>
<keyword evidence="5" id="KW-1185">Reference proteome</keyword>
<sequence>MWKSLGCFLLVLFFFSGLTGVNGQKNLPADLKQEFRDPPMKSWPKTYWWWINGNIDTVRIKEEIISMKNAGLSGFDIFEIGVPKWAPNGTKVPPGEITFMGDDFLNAVKIALDEAGKLDMEVGLNMASSWNAGGSWITPEYAAKSIYFSKTEFDRKGMKLPFPKLVRTVIKGKIVLEEDQKELDIEKNKQGKPVFFREVAVLALPKGTSSKKDAFENVIDVTEFFDPRTEKLYWEAPQGQYEIFRYICSNSGEKLKLPSENSDGLIVDHFDAEATAFHFNHIIDRLKTILGDDFSESSLKSLYLASYEALGTVWTETLPTKFKELNGYGIEKYLPVLFNDETFSGPTPVDLQRDFQFTLSELMIDNFYRKAKEVANSHGLKINSESGGPGFPLHNVPVEPLKSLGVMDLPRGEFWINHTRFNDEGIDILRVVKEVSSASHIYGNGVVEEEAFTSFQHWQEGPYEMKPMGDRAFCEGMNRVVVHGSTHNSRGSGNPGWVYHAGTHYNDKRVWWPKVKPFNQYLSRISNVLQKTDFTADVLYFYGSAVPNFTGSKNSRFYVGSGYDYEVVNSEILMKISVEQGQLVLPTGAKFKMLALAPEEEIMPEILAKLKQLAAKGAKIVSEKPKGLIDRSKVSSFNLTTSNIDELWVDLTNSPSKAMSIKGKVFSGISSKEFLRQMDISPDFTYDDAEFNILDYIHYEKNGSDYYFVRNTTDQWVSRNCTFRQEGKTPEIWDPVTGNINKVTIYGPNSKGIQLPLTLAPYGSAFVVFSKEVSAKGTYTNISTIAQDPPLLNYTENGTMILDQGDFTLEQGVKKTLITNRIKEQPLSGAWELFFPNDQDAPERIVLPALIPWSESEIEGIKYFSGTAKYVKTFTYEINSSTAENQRIILELGELSNVGEVWLNGQNLGVSWTKPHRFDVTNIIKPGENQLEIEIANTWSNRLKGDAITGKSYTNTNIKSTSIIGLNKIRVPWKEVPLIDSGLKGPVKLIFLSTIK</sequence>
<proteinExistence type="predicted"/>
<evidence type="ECO:0000313" key="4">
    <source>
        <dbReference type="EMBL" id="SHF85394.1"/>
    </source>
</evidence>
<dbReference type="Proteomes" id="UP000184406">
    <property type="component" value="Unassembled WGS sequence"/>
</dbReference>
<accession>A0A1M5F1J9</accession>
<gene>
    <name evidence="4" type="ORF">SAMN03080594_108104</name>
</gene>
<dbReference type="EMBL" id="FQUX01000008">
    <property type="protein sequence ID" value="SHF85394.1"/>
    <property type="molecule type" value="Genomic_DNA"/>
</dbReference>
<dbReference type="InterPro" id="IPR008979">
    <property type="entry name" value="Galactose-bd-like_sf"/>
</dbReference>
<dbReference type="PANTHER" id="PTHR43817">
    <property type="entry name" value="GLYCOSYL HYDROLASE"/>
    <property type="match status" value="1"/>
</dbReference>
<feature type="domain" description="Beta-mannosidase-like galactose-binding" evidence="3">
    <location>
        <begin position="869"/>
        <end position="950"/>
    </location>
</feature>
<dbReference type="SUPFAM" id="SSF49785">
    <property type="entry name" value="Galactose-binding domain-like"/>
    <property type="match status" value="1"/>
</dbReference>
<dbReference type="GO" id="GO:0004553">
    <property type="term" value="F:hydrolase activity, hydrolyzing O-glycosyl compounds"/>
    <property type="evidence" value="ECO:0007669"/>
    <property type="project" value="UniProtKB-ARBA"/>
</dbReference>
<dbReference type="OrthoDB" id="9761519at2"/>
<evidence type="ECO:0000256" key="1">
    <source>
        <dbReference type="ARBA" id="ARBA00022729"/>
    </source>
</evidence>
<dbReference type="InterPro" id="IPR054593">
    <property type="entry name" value="Beta-mannosidase-like_N2"/>
</dbReference>
<dbReference type="Pfam" id="PF22666">
    <property type="entry name" value="Glyco_hydro_2_N2"/>
    <property type="match status" value="1"/>
</dbReference>
<dbReference type="AlphaFoldDB" id="A0A1M5F1J9"/>
<dbReference type="NCBIfam" id="NF045579">
    <property type="entry name" value="rhamnoside_JR"/>
    <property type="match status" value="1"/>
</dbReference>
<dbReference type="Pfam" id="PF17132">
    <property type="entry name" value="Glyco_hydro_106"/>
    <property type="match status" value="2"/>
</dbReference>
<dbReference type="RefSeq" id="WP_072864290.1">
    <property type="nucleotide sequence ID" value="NZ_FQUX01000008.1"/>
</dbReference>
<keyword evidence="2 4" id="KW-0378">Hydrolase</keyword>
<evidence type="ECO:0000256" key="2">
    <source>
        <dbReference type="ARBA" id="ARBA00022801"/>
    </source>
</evidence>